<dbReference type="GO" id="GO:0008270">
    <property type="term" value="F:zinc ion binding"/>
    <property type="evidence" value="ECO:0007669"/>
    <property type="project" value="InterPro"/>
</dbReference>
<dbReference type="RefSeq" id="XP_025429736.1">
    <property type="nucleotide sequence ID" value="XM_025577480.1"/>
</dbReference>
<reference evidence="7 8" key="1">
    <citation type="submission" date="2016-12" db="EMBL/GenBank/DDBJ databases">
        <title>The genomes of Aspergillus section Nigri reveals drivers in fungal speciation.</title>
        <authorList>
            <consortium name="DOE Joint Genome Institute"/>
            <person name="Vesth T.C."/>
            <person name="Nybo J."/>
            <person name="Theobald S."/>
            <person name="Brandl J."/>
            <person name="Frisvad J.C."/>
            <person name="Nielsen K.F."/>
            <person name="Lyhne E.K."/>
            <person name="Kogle M.E."/>
            <person name="Kuo A."/>
            <person name="Riley R."/>
            <person name="Clum A."/>
            <person name="Nolan M."/>
            <person name="Lipzen A."/>
            <person name="Salamov A."/>
            <person name="Henrissat B."/>
            <person name="Wiebenga A."/>
            <person name="De Vries R.P."/>
            <person name="Grigoriev I.V."/>
            <person name="Mortensen U.H."/>
            <person name="Andersen M.R."/>
            <person name="Baker S.E."/>
        </authorList>
    </citation>
    <scope>NUCLEOTIDE SEQUENCE [LARGE SCALE GENOMIC DNA]</scope>
    <source>
        <strain evidence="7 8">JOP 1030-1</strain>
    </source>
</reference>
<organism evidence="7 8">
    <name type="scientific">Aspergillus saccharolyticus JOP 1030-1</name>
    <dbReference type="NCBI Taxonomy" id="1450539"/>
    <lineage>
        <taxon>Eukaryota</taxon>
        <taxon>Fungi</taxon>
        <taxon>Dikarya</taxon>
        <taxon>Ascomycota</taxon>
        <taxon>Pezizomycotina</taxon>
        <taxon>Eurotiomycetes</taxon>
        <taxon>Eurotiomycetidae</taxon>
        <taxon>Eurotiales</taxon>
        <taxon>Aspergillaceae</taxon>
        <taxon>Aspergillus</taxon>
        <taxon>Aspergillus subgen. Circumdati</taxon>
    </lineage>
</organism>
<dbReference type="Proteomes" id="UP000248349">
    <property type="component" value="Unassembled WGS sequence"/>
</dbReference>
<dbReference type="EMBL" id="KZ821241">
    <property type="protein sequence ID" value="PYH43754.1"/>
    <property type="molecule type" value="Genomic_DNA"/>
</dbReference>
<evidence type="ECO:0000259" key="6">
    <source>
        <dbReference type="SMART" id="SM00906"/>
    </source>
</evidence>
<keyword evidence="2" id="KW-0805">Transcription regulation</keyword>
<name>A0A318ZBP8_9EURO</name>
<dbReference type="GO" id="GO:0005634">
    <property type="term" value="C:nucleus"/>
    <property type="evidence" value="ECO:0007669"/>
    <property type="project" value="UniProtKB-SubCell"/>
</dbReference>
<sequence>MSKAQDAMRPRLAHMRALATSTSSPEATGRDALSTQPVIVQTPSLESTGFLGPTSYRYLLREGHATTELSPELGKHTIEPGQLELGSRILEFFCRESHLIKNLTEHLYGLSRMPIIPRTVMLPALDHLWDICDQQFIGDDAARLRMVVRIFENTYKPISTSNNMRAPELWQAVTGVNLRWELIGAVITLASLTMIHIPEHAVTLIDTQHRGKNELLSQALEITDHLSPLLDALPLVNELLVSLKYYQMLLAVTRFGDSSRRLYSSLGELCSCIYATGIHRNDVPREQSPVFVHQWRRTCLAVVYTMDKTIATALGRPPMMTRHYCSLEPPLDLDEDPDPAEHESNLRSIDEHGWNVDRRPRPATTIRLRLMLAKIREEVLELYLGVNNADLVRRAEEVFQRLAVMWDSCPSHMKYSAAMWNTPALMPTHQLLVLLTLNLDYLHSKFLLHRLISGDRSTEVFAVAQNILTTILVINDERERLRELRNDFTHIFLQYGLPSVQLICTELLHRSSASVNAAPGFSRAQLIRELTVYVSCLSWVARPGSGNYEFCKQVKARFTRILDEIIDPSHGTSRPPMAPSETASSLAGASDALNSLDPVHSFNTLLDWDIDSLWDPRLDIFCGSVF</sequence>
<proteinExistence type="predicted"/>
<dbReference type="InterPro" id="IPR050613">
    <property type="entry name" value="Sec_Metabolite_Reg"/>
</dbReference>
<keyword evidence="4" id="KW-0539">Nucleus</keyword>
<evidence type="ECO:0000256" key="5">
    <source>
        <dbReference type="SAM" id="MobiDB-lite"/>
    </source>
</evidence>
<dbReference type="STRING" id="1450539.A0A318ZBP8"/>
<dbReference type="PANTHER" id="PTHR31001">
    <property type="entry name" value="UNCHARACTERIZED TRANSCRIPTIONAL REGULATORY PROTEIN"/>
    <property type="match status" value="1"/>
</dbReference>
<evidence type="ECO:0000313" key="8">
    <source>
        <dbReference type="Proteomes" id="UP000248349"/>
    </source>
</evidence>
<dbReference type="GO" id="GO:0006351">
    <property type="term" value="P:DNA-templated transcription"/>
    <property type="evidence" value="ECO:0007669"/>
    <property type="project" value="InterPro"/>
</dbReference>
<dbReference type="InterPro" id="IPR007219">
    <property type="entry name" value="XnlR_reg_dom"/>
</dbReference>
<accession>A0A318ZBP8</accession>
<feature type="region of interest" description="Disordered" evidence="5">
    <location>
        <begin position="17"/>
        <end position="37"/>
    </location>
</feature>
<dbReference type="GO" id="GO:0003677">
    <property type="term" value="F:DNA binding"/>
    <property type="evidence" value="ECO:0007669"/>
    <property type="project" value="InterPro"/>
</dbReference>
<dbReference type="GeneID" id="37078709"/>
<keyword evidence="8" id="KW-1185">Reference proteome</keyword>
<evidence type="ECO:0000256" key="3">
    <source>
        <dbReference type="ARBA" id="ARBA00023163"/>
    </source>
</evidence>
<dbReference type="OrthoDB" id="4898680at2759"/>
<keyword evidence="3" id="KW-0804">Transcription</keyword>
<evidence type="ECO:0000313" key="7">
    <source>
        <dbReference type="EMBL" id="PYH43754.1"/>
    </source>
</evidence>
<protein>
    <recommendedName>
        <fullName evidence="6">Xylanolytic transcriptional activator regulatory domain-containing protein</fullName>
    </recommendedName>
</protein>
<dbReference type="AlphaFoldDB" id="A0A318ZBP8"/>
<gene>
    <name evidence="7" type="ORF">BP01DRAFT_384137</name>
</gene>
<dbReference type="SMART" id="SM00906">
    <property type="entry name" value="Fungal_trans"/>
    <property type="match status" value="1"/>
</dbReference>
<evidence type="ECO:0000256" key="1">
    <source>
        <dbReference type="ARBA" id="ARBA00004123"/>
    </source>
</evidence>
<evidence type="ECO:0000256" key="2">
    <source>
        <dbReference type="ARBA" id="ARBA00023015"/>
    </source>
</evidence>
<dbReference type="Pfam" id="PF04082">
    <property type="entry name" value="Fungal_trans"/>
    <property type="match status" value="1"/>
</dbReference>
<comment type="subcellular location">
    <subcellularLocation>
        <location evidence="1">Nucleus</location>
    </subcellularLocation>
</comment>
<dbReference type="CDD" id="cd12148">
    <property type="entry name" value="fungal_TF_MHR"/>
    <property type="match status" value="1"/>
</dbReference>
<feature type="domain" description="Xylanolytic transcriptional activator regulatory" evidence="6">
    <location>
        <begin position="262"/>
        <end position="336"/>
    </location>
</feature>
<evidence type="ECO:0000256" key="4">
    <source>
        <dbReference type="ARBA" id="ARBA00023242"/>
    </source>
</evidence>
<dbReference type="PANTHER" id="PTHR31001:SF61">
    <property type="entry name" value="ZN(II)2CYS6 TRANSCRIPTION FACTOR (EUROFUNG)"/>
    <property type="match status" value="1"/>
</dbReference>